<sequence length="262" mass="30084">MSERNIIDPDGDCIFCLQRVVNTYTESERIEVENEAAQDLDDGDDDDNESILENSKTTAELQEVKFLVSSKHMMLVSPVFRAMFRHKNGFKDGEELHAAGIVNVPLPDDNPDAFLMLLNIIHCQDAKIPLAINLQSLCDLAVLVDKYRMHGAVRIVSNIWIDALMEQSNAYKVDDYGVLLWLCIAWVFNLKNSFRYFTRLLMVLGDKPLSTRLSDHSIDLPIPERVVGMFFYCPQLFLSDFNCYQDTSLFRMQKQLMQVEKS</sequence>
<accession>A0A395ILF9</accession>
<proteinExistence type="predicted"/>
<reference evidence="3 4" key="1">
    <citation type="submission" date="2018-06" db="EMBL/GenBank/DDBJ databases">
        <title>Genome Sequence of the Brown Rot Fungal Pathogen Monilinia fructigena.</title>
        <authorList>
            <person name="Landi L."/>
            <person name="De Miccolis Angelini R.M."/>
            <person name="Pollastro S."/>
            <person name="Abate D."/>
            <person name="Faretra F."/>
            <person name="Romanazzi G."/>
        </authorList>
    </citation>
    <scope>NUCLEOTIDE SEQUENCE [LARGE SCALE GENOMIC DNA]</scope>
    <source>
        <strain evidence="3 4">Mfrg269</strain>
    </source>
</reference>
<dbReference type="CDD" id="cd18186">
    <property type="entry name" value="BTB_POZ_ZBTB_KLHL-like"/>
    <property type="match status" value="1"/>
</dbReference>
<dbReference type="SUPFAM" id="SSF54695">
    <property type="entry name" value="POZ domain"/>
    <property type="match status" value="1"/>
</dbReference>
<dbReference type="InterPro" id="IPR011333">
    <property type="entry name" value="SKP1/BTB/POZ_sf"/>
</dbReference>
<keyword evidence="4" id="KW-1185">Reference proteome</keyword>
<evidence type="ECO:0000256" key="1">
    <source>
        <dbReference type="SAM" id="MobiDB-lite"/>
    </source>
</evidence>
<name>A0A395ILF9_9HELO</name>
<feature type="domain" description="BTB" evidence="2">
    <location>
        <begin position="55"/>
        <end position="164"/>
    </location>
</feature>
<dbReference type="Pfam" id="PF00651">
    <property type="entry name" value="BTB"/>
    <property type="match status" value="1"/>
</dbReference>
<feature type="region of interest" description="Disordered" evidence="1">
    <location>
        <begin position="32"/>
        <end position="54"/>
    </location>
</feature>
<evidence type="ECO:0000313" key="3">
    <source>
        <dbReference type="EMBL" id="RAL60358.1"/>
    </source>
</evidence>
<protein>
    <recommendedName>
        <fullName evidence="2">BTB domain-containing protein</fullName>
    </recommendedName>
</protein>
<evidence type="ECO:0000313" key="4">
    <source>
        <dbReference type="Proteomes" id="UP000249056"/>
    </source>
</evidence>
<dbReference type="Proteomes" id="UP000249056">
    <property type="component" value="Unassembled WGS sequence"/>
</dbReference>
<gene>
    <name evidence="3" type="ORF">DID88_000134</name>
</gene>
<dbReference type="Gene3D" id="3.30.710.10">
    <property type="entry name" value="Potassium Channel Kv1.1, Chain A"/>
    <property type="match status" value="1"/>
</dbReference>
<organism evidence="3 4">
    <name type="scientific">Monilinia fructigena</name>
    <dbReference type="NCBI Taxonomy" id="38457"/>
    <lineage>
        <taxon>Eukaryota</taxon>
        <taxon>Fungi</taxon>
        <taxon>Dikarya</taxon>
        <taxon>Ascomycota</taxon>
        <taxon>Pezizomycotina</taxon>
        <taxon>Leotiomycetes</taxon>
        <taxon>Helotiales</taxon>
        <taxon>Sclerotiniaceae</taxon>
        <taxon>Monilinia</taxon>
    </lineage>
</organism>
<dbReference type="AlphaFoldDB" id="A0A395ILF9"/>
<feature type="compositionally biased region" description="Acidic residues" evidence="1">
    <location>
        <begin position="33"/>
        <end position="50"/>
    </location>
</feature>
<evidence type="ECO:0000259" key="2">
    <source>
        <dbReference type="SMART" id="SM00225"/>
    </source>
</evidence>
<dbReference type="SMART" id="SM00225">
    <property type="entry name" value="BTB"/>
    <property type="match status" value="1"/>
</dbReference>
<dbReference type="InterPro" id="IPR000210">
    <property type="entry name" value="BTB/POZ_dom"/>
</dbReference>
<comment type="caution">
    <text evidence="3">The sequence shown here is derived from an EMBL/GenBank/DDBJ whole genome shotgun (WGS) entry which is preliminary data.</text>
</comment>
<dbReference type="EMBL" id="QKRW01000041">
    <property type="protein sequence ID" value="RAL60358.1"/>
    <property type="molecule type" value="Genomic_DNA"/>
</dbReference>
<dbReference type="OrthoDB" id="5326346at2759"/>